<dbReference type="Gene3D" id="1.10.490.10">
    <property type="entry name" value="Globins"/>
    <property type="match status" value="1"/>
</dbReference>
<dbReference type="SUPFAM" id="SSF141868">
    <property type="entry name" value="EAL domain-like"/>
    <property type="match status" value="1"/>
</dbReference>
<keyword evidence="1" id="KW-0812">Transmembrane</keyword>
<dbReference type="GO" id="GO:0019825">
    <property type="term" value="F:oxygen binding"/>
    <property type="evidence" value="ECO:0007669"/>
    <property type="project" value="InterPro"/>
</dbReference>
<evidence type="ECO:0000313" key="4">
    <source>
        <dbReference type="EMBL" id="CUA96324.1"/>
    </source>
</evidence>
<dbReference type="InterPro" id="IPR000160">
    <property type="entry name" value="GGDEF_dom"/>
</dbReference>
<dbReference type="PANTHER" id="PTHR33121">
    <property type="entry name" value="CYCLIC DI-GMP PHOSPHODIESTERASE PDEF"/>
    <property type="match status" value="1"/>
</dbReference>
<organism evidence="4 5">
    <name type="scientific">Thiomonas bhubaneswarensis</name>
    <dbReference type="NCBI Taxonomy" id="339866"/>
    <lineage>
        <taxon>Bacteria</taxon>
        <taxon>Pseudomonadati</taxon>
        <taxon>Pseudomonadota</taxon>
        <taxon>Betaproteobacteria</taxon>
        <taxon>Burkholderiales</taxon>
        <taxon>Thiomonas</taxon>
    </lineage>
</organism>
<evidence type="ECO:0000313" key="5">
    <source>
        <dbReference type="Proteomes" id="UP000183649"/>
    </source>
</evidence>
<keyword evidence="5" id="KW-1185">Reference proteome</keyword>
<evidence type="ECO:0000259" key="2">
    <source>
        <dbReference type="PROSITE" id="PS50883"/>
    </source>
</evidence>
<dbReference type="NCBIfam" id="TIGR00254">
    <property type="entry name" value="GGDEF"/>
    <property type="match status" value="1"/>
</dbReference>
<gene>
    <name evidence="4" type="ORF">Ga0061069_10491</name>
</gene>
<dbReference type="Proteomes" id="UP000183649">
    <property type="component" value="Unassembled WGS sequence"/>
</dbReference>
<dbReference type="InterPro" id="IPR012292">
    <property type="entry name" value="Globin/Proto"/>
</dbReference>
<dbReference type="PANTHER" id="PTHR33121:SF79">
    <property type="entry name" value="CYCLIC DI-GMP PHOSPHODIESTERASE PDED-RELATED"/>
    <property type="match status" value="1"/>
</dbReference>
<dbReference type="CDD" id="cd01949">
    <property type="entry name" value="GGDEF"/>
    <property type="match status" value="1"/>
</dbReference>
<reference evidence="5" key="1">
    <citation type="submission" date="2015-08" db="EMBL/GenBank/DDBJ databases">
        <authorList>
            <person name="Varghese N."/>
        </authorList>
    </citation>
    <scope>NUCLEOTIDE SEQUENCE [LARGE SCALE GENOMIC DNA]</scope>
    <source>
        <strain evidence="5">DSM 18181</strain>
    </source>
</reference>
<accession>A0A0K6HZI2</accession>
<dbReference type="RefSeq" id="WP_055450245.1">
    <property type="nucleotide sequence ID" value="NZ_CYHF01000004.1"/>
</dbReference>
<feature type="domain" description="GGDEF" evidence="3">
    <location>
        <begin position="338"/>
        <end position="471"/>
    </location>
</feature>
<dbReference type="AlphaFoldDB" id="A0A0K6HZI2"/>
<feature type="domain" description="EAL" evidence="2">
    <location>
        <begin position="781"/>
        <end position="1034"/>
    </location>
</feature>
<dbReference type="InterPro" id="IPR043128">
    <property type="entry name" value="Rev_trsase/Diguanyl_cyclase"/>
</dbReference>
<keyword evidence="1" id="KW-1133">Transmembrane helix</keyword>
<dbReference type="Gene3D" id="3.20.20.450">
    <property type="entry name" value="EAL domain"/>
    <property type="match status" value="1"/>
</dbReference>
<dbReference type="SMART" id="SM00052">
    <property type="entry name" value="EAL"/>
    <property type="match status" value="1"/>
</dbReference>
<sequence>MYETAELPPRREARVPRRLGPLSTWNALLLALVLLVVVIAALEWREYRRAQDDLHIRARTAAALYAGRLVSRLDAHFAALRFLASTLRDGGNDHTAESTARLSQSLNEFLRLDPGLMSVAVLSPAGDAVIASAGTVSQTPSSTATSFSPLAGQPNEALDIASQDAPEFVGLRFRKTDADGQALFVLSAQYRTAALLASTNDFSPPWTLTTVNAQNDRSLGDWRAGKVYVGGPSASPPGETIMREDVPGYPLRVLAALPSGYATSSWVNASLKRWALEALLLLSFAVLVLLVRHNRRQNEQRRQELHAAAERDGLTGLLNREGLKAQLVPLSTNLAPSHQLAVIVIDLYRFAEINDRWGRDAGDSVLLQVAERLRSLPEVKALARVGADSFALIYRDLEIDEAQARMESVIRSVTPSFLLQHDFRRKITASVGCALYPEDTSQPQALLGLAEAALFTRTERENSARVTNIDLYGPASAAQLVWAERFLARRFVSMAEGFYKQLEIDPENARILGLLSPDALAVLKSRQAQYLRLLISPSLTAETHRKSALHLGEVHALIGVSNRALIGANGAHYRTLVDLSKRIPGRLSQQQFLNRVLYLRLQNDLSLQAEAALALQLRLQKQVRELSQALQDRRQWADMVDRILEHLAEWPFIAGCAIHAQNVGGEFVIEAQSASHAHLSTEWTSHGSGVAPMPAAALIAESWLQGTVASLPTLPGGGTARSAAAVPLLDRQSHAQAVLALYGRLPNQFETPWVRDVLGNLCSVFTEALQRLRTEPSRRLSADERAHWRTRLFSGGLQMYMQPIVNLRHGRCTKVEALARLQLEDGRVIGPGDFLPALSEQELNRLFVEGLQQSVAALARWDAMGFELELSFNLPPSSLRHPDCMQWIRSALAPYSLSPRRLTFELLENEEIGDISRYTDAIFNLHALGVRLAMDDLGSGYSSLLRLRNLPFDLIKIDQGLLHEADKAPHRTISLVGSIIKMAHSMDLQIAMEGLQSQELVETARMLDADLAQGYALAQPMPAADIPGWIARFLRLDLPGTPQSLMGVMASHWLWEQGAQDRFSSDPANAHLHCRVGQFLATQGLAHSEAAALHRQMHHLAQTQGTRHPDYQQVRNQFYERFGTLAQSQRAAAS</sequence>
<dbReference type="GO" id="GO:0020037">
    <property type="term" value="F:heme binding"/>
    <property type="evidence" value="ECO:0007669"/>
    <property type="project" value="InterPro"/>
</dbReference>
<feature type="transmembrane region" description="Helical" evidence="1">
    <location>
        <begin position="24"/>
        <end position="42"/>
    </location>
</feature>
<dbReference type="EMBL" id="CYHF01000004">
    <property type="protein sequence ID" value="CUA96324.1"/>
    <property type="molecule type" value="Genomic_DNA"/>
</dbReference>
<dbReference type="PROSITE" id="PS50883">
    <property type="entry name" value="EAL"/>
    <property type="match status" value="1"/>
</dbReference>
<dbReference type="Pfam" id="PF00563">
    <property type="entry name" value="EAL"/>
    <property type="match status" value="1"/>
</dbReference>
<name>A0A0K6HZI2_9BURK</name>
<dbReference type="InterPro" id="IPR050706">
    <property type="entry name" value="Cyclic-di-GMP_PDE-like"/>
</dbReference>
<dbReference type="SMART" id="SM00267">
    <property type="entry name" value="GGDEF"/>
    <property type="match status" value="1"/>
</dbReference>
<dbReference type="STRING" id="339866.GCA_001418255_01324"/>
<dbReference type="Pfam" id="PF00990">
    <property type="entry name" value="GGDEF"/>
    <property type="match status" value="1"/>
</dbReference>
<dbReference type="CDD" id="cd01948">
    <property type="entry name" value="EAL"/>
    <property type="match status" value="1"/>
</dbReference>
<dbReference type="Gene3D" id="3.30.70.270">
    <property type="match status" value="1"/>
</dbReference>
<dbReference type="GO" id="GO:0071111">
    <property type="term" value="F:cyclic-guanylate-specific phosphodiesterase activity"/>
    <property type="evidence" value="ECO:0007669"/>
    <property type="project" value="InterPro"/>
</dbReference>
<evidence type="ECO:0000259" key="3">
    <source>
        <dbReference type="PROSITE" id="PS50887"/>
    </source>
</evidence>
<evidence type="ECO:0000256" key="1">
    <source>
        <dbReference type="SAM" id="Phobius"/>
    </source>
</evidence>
<dbReference type="SUPFAM" id="SSF55073">
    <property type="entry name" value="Nucleotide cyclase"/>
    <property type="match status" value="1"/>
</dbReference>
<keyword evidence="1" id="KW-0472">Membrane</keyword>
<dbReference type="PROSITE" id="PS50887">
    <property type="entry name" value="GGDEF"/>
    <property type="match status" value="1"/>
</dbReference>
<dbReference type="InterPro" id="IPR035919">
    <property type="entry name" value="EAL_sf"/>
</dbReference>
<dbReference type="InterPro" id="IPR029787">
    <property type="entry name" value="Nucleotide_cyclase"/>
</dbReference>
<dbReference type="InterPro" id="IPR001633">
    <property type="entry name" value="EAL_dom"/>
</dbReference>
<protein>
    <submittedName>
        <fullName evidence="4">Diguanylate cyclase (GGDEF) domain</fullName>
    </submittedName>
</protein>
<proteinExistence type="predicted"/>